<evidence type="ECO:0000313" key="1">
    <source>
        <dbReference type="EMBL" id="CEK61903.1"/>
    </source>
</evidence>
<reference evidence="1" key="1">
    <citation type="submission" date="2014-12" db="EMBL/GenBank/DDBJ databases">
        <title>Insight into the proteome of Arion vulgaris.</title>
        <authorList>
            <person name="Aradska J."/>
            <person name="Bulat T."/>
            <person name="Smidak R."/>
            <person name="Sarate P."/>
            <person name="Gangsoo J."/>
            <person name="Sialana F."/>
            <person name="Bilban M."/>
            <person name="Lubec G."/>
        </authorList>
    </citation>
    <scope>NUCLEOTIDE SEQUENCE</scope>
    <source>
        <tissue evidence="1">Skin</tissue>
    </source>
</reference>
<protein>
    <recommendedName>
        <fullName evidence="2">Cadherin domain-containing protein</fullName>
    </recommendedName>
</protein>
<accession>A0A0B6Z071</accession>
<organism evidence="1">
    <name type="scientific">Arion vulgaris</name>
    <dbReference type="NCBI Taxonomy" id="1028688"/>
    <lineage>
        <taxon>Eukaryota</taxon>
        <taxon>Metazoa</taxon>
        <taxon>Spiralia</taxon>
        <taxon>Lophotrochozoa</taxon>
        <taxon>Mollusca</taxon>
        <taxon>Gastropoda</taxon>
        <taxon>Heterobranchia</taxon>
        <taxon>Euthyneura</taxon>
        <taxon>Panpulmonata</taxon>
        <taxon>Eupulmonata</taxon>
        <taxon>Stylommatophora</taxon>
        <taxon>Helicina</taxon>
        <taxon>Arionoidea</taxon>
        <taxon>Arionidae</taxon>
        <taxon>Arion</taxon>
    </lineage>
</organism>
<dbReference type="AlphaFoldDB" id="A0A0B6Z071"/>
<feature type="non-terminal residue" evidence="1">
    <location>
        <position position="82"/>
    </location>
</feature>
<sequence>QAPQFGKLMKYNVQVTEFSQSDVSSGHLLYTQDEDSPGDDFFVCDIDNTNLDCSLDTVQFDVMIKPRVKQGPLTATSGSHVA</sequence>
<feature type="non-terminal residue" evidence="1">
    <location>
        <position position="1"/>
    </location>
</feature>
<gene>
    <name evidence="1" type="primary">ORF43618</name>
</gene>
<dbReference type="EMBL" id="HACG01015038">
    <property type="protein sequence ID" value="CEK61903.1"/>
    <property type="molecule type" value="Transcribed_RNA"/>
</dbReference>
<proteinExistence type="predicted"/>
<evidence type="ECO:0008006" key="2">
    <source>
        <dbReference type="Google" id="ProtNLM"/>
    </source>
</evidence>
<name>A0A0B6Z071_9EUPU</name>